<keyword evidence="4" id="KW-0227">DNA damage</keyword>
<sequence length="1313" mass="146061">MSTGAPNLERLRSEAIERRRIEGAELINSRKRKISELYTVSNLSRIRDINQDDQMKPIKDSLLGFLERNDLQKGHEFDLKTLQQPLIDNGPLPKQQRQDIPTNNQSSIPVHPSSQPQSQPTSQSPINLKPVVANNQQQVPKHIDTTPQTPSSQQTQIPNKSIPDNQVKQSQALQGTSISGIPQVQAQTSQSSSSQSQPKQVQPQSVPTSVPTSAPQSQPANVSSSTSVPDTLQKQKLSTPQSQSQVKDIEQTQSNQQLQNQQEHDKKDQIQTEVQNKSIQPSVQPSQSSSNQSQTQNQTASTASTVSKDSKQTQGTSNNRTNVIRKRNLEDKVSLYDPKNKEAIDTHVIFLKEQLPAKIAEATSLAELYYLAQTLPLVKLMPSTHKAVTSTMYETALTEGKINVVHSRIEELKRQGKWSLKQPTRFVDPIKNKQKTHWDHLLSEMNWMAIDFREERKLRIATCAFIAQSVSDYWTYGKVCCINRKPIVHLDNVIDDSNDDDIPDASANEISEDQEIDSIDISKLLKRPNPNEDIKPVKLPELTLKDFKKIKQEDSPSPFKLNLTTDELNDQNRTLLDEMPVFQSFDKYDDKYDELPLIPVSKSLIPIEDDSWYNVLFKQITDDSNYTPPQQKGLFGFSSQKRINTSIKPPSPPSLKYLDLRTPTIWLPEDDQNLIEHVNKFSFNWGVVSAHLSKKPTRSYVSNIERRTPWQCFERYIQLNDTFQINDMRGQNFMSATKWLEHAHNIQATTKRRISPLGVGVDSIQRGHKRLRWASMFEAIRKCMRKRESVTRPNNNQVRKGADDKKLTAPTPAELSKLKFERDKAIQEAYMQNSGNGFRTRLPAQGPNVAAAAAAAAASARPDNHQATSMPAGNSNGLPVPRPASQSSVQSQNGQQIPQRYNDAINRPSSTPSVPQQGQVTQPQQQQVPQQAQRSGIPVANSNPGLNNTAAVAAAQRIIQGQSNGQKIIGPNGTPYTPEQLQQLMQLRQRKLKQQQQAQQQAQQAQTVQGQTQQAPINQTLPQSQPRMNSNGISQVSPSPNLGNTQLSTGTSVNSPAMNNASRSNSNPQGSNVSSPLIGQSQPQQATNTNSNNNGNVRPSFVPAHVSAIINQIQSQNPNMSKQEVTKVAAQYLANLQAKQYRANAMNGNNGNNLGSSPVPNNSAPVNQSRPASNQASPSGFSQAKVNASVPTPQQILQQQGVSSSPPLQSPRIQQQAQPQQQAVRQTSNPNSPQMPLQQTNQSSSLTPQQKAQLDMLKVLHAEQQQKRQQQQQQQQAQLRNGQQGPQVHQQQVNNKTGSQVQNPQQSPNNQQK</sequence>
<keyword evidence="6" id="KW-0805">Transcription regulation</keyword>
<feature type="compositionally biased region" description="Low complexity" evidence="16">
    <location>
        <begin position="1210"/>
        <end position="1226"/>
    </location>
</feature>
<feature type="compositionally biased region" description="Low complexity" evidence="16">
    <location>
        <begin position="1147"/>
        <end position="1163"/>
    </location>
</feature>
<feature type="region of interest" description="Disordered" evidence="16">
    <location>
        <begin position="788"/>
        <end position="813"/>
    </location>
</feature>
<evidence type="ECO:0000256" key="15">
    <source>
        <dbReference type="ARBA" id="ARBA00082479"/>
    </source>
</evidence>
<evidence type="ECO:0000256" key="5">
    <source>
        <dbReference type="ARBA" id="ARBA00022853"/>
    </source>
</evidence>
<evidence type="ECO:0000256" key="10">
    <source>
        <dbReference type="ARBA" id="ARBA00023242"/>
    </source>
</evidence>
<feature type="compositionally biased region" description="Polar residues" evidence="16">
    <location>
        <begin position="1021"/>
        <end position="1079"/>
    </location>
</feature>
<evidence type="ECO:0000259" key="17">
    <source>
        <dbReference type="PROSITE" id="PS50090"/>
    </source>
</evidence>
<dbReference type="GO" id="GO:0006325">
    <property type="term" value="P:chromatin organization"/>
    <property type="evidence" value="ECO:0007669"/>
    <property type="project" value="UniProtKB-KW"/>
</dbReference>
<dbReference type="STRING" id="1206466.K0KTZ3"/>
<feature type="region of interest" description="Disordered" evidence="16">
    <location>
        <begin position="85"/>
        <end position="127"/>
    </location>
</feature>
<dbReference type="PANTHER" id="PTHR46459:SF1">
    <property type="entry name" value="E1A-BINDING PROTEIN P400"/>
    <property type="match status" value="1"/>
</dbReference>
<dbReference type="Gene3D" id="1.10.10.60">
    <property type="entry name" value="Homeodomain-like"/>
    <property type="match status" value="1"/>
</dbReference>
<feature type="domain" description="Myb-like" evidence="17">
    <location>
        <begin position="666"/>
        <end position="720"/>
    </location>
</feature>
<evidence type="ECO:0000313" key="20">
    <source>
        <dbReference type="Proteomes" id="UP000009328"/>
    </source>
</evidence>
<feature type="region of interest" description="Disordered" evidence="16">
    <location>
        <begin position="853"/>
        <end position="944"/>
    </location>
</feature>
<evidence type="ECO:0000256" key="4">
    <source>
        <dbReference type="ARBA" id="ARBA00022763"/>
    </source>
</evidence>
<evidence type="ECO:0000256" key="16">
    <source>
        <dbReference type="SAM" id="MobiDB-lite"/>
    </source>
</evidence>
<dbReference type="InterPro" id="IPR009057">
    <property type="entry name" value="Homeodomain-like_sf"/>
</dbReference>
<evidence type="ECO:0000313" key="19">
    <source>
        <dbReference type="EMBL" id="CCH45492.1"/>
    </source>
</evidence>
<feature type="domain" description="HSA" evidence="18">
    <location>
        <begin position="425"/>
        <end position="507"/>
    </location>
</feature>
<dbReference type="PROSITE" id="PS51204">
    <property type="entry name" value="HSA"/>
    <property type="match status" value="1"/>
</dbReference>
<evidence type="ECO:0000256" key="1">
    <source>
        <dbReference type="ARBA" id="ARBA00004123"/>
    </source>
</evidence>
<feature type="compositionally biased region" description="Low complexity" evidence="16">
    <location>
        <begin position="1080"/>
        <end position="1096"/>
    </location>
</feature>
<evidence type="ECO:0000256" key="3">
    <source>
        <dbReference type="ARBA" id="ARBA00018561"/>
    </source>
</evidence>
<dbReference type="CDD" id="cd00167">
    <property type="entry name" value="SANT"/>
    <property type="match status" value="1"/>
</dbReference>
<feature type="compositionally biased region" description="Low complexity" evidence="16">
    <location>
        <begin position="251"/>
        <end position="261"/>
    </location>
</feature>
<feature type="compositionally biased region" description="Low complexity" evidence="16">
    <location>
        <begin position="914"/>
        <end position="933"/>
    </location>
</feature>
<feature type="compositionally biased region" description="Polar residues" evidence="16">
    <location>
        <begin position="157"/>
        <end position="180"/>
    </location>
</feature>
<dbReference type="EMBL" id="CAIF01000198">
    <property type="protein sequence ID" value="CCH45492.1"/>
    <property type="molecule type" value="Genomic_DNA"/>
</dbReference>
<comment type="subcellular location">
    <subcellularLocation>
        <location evidence="1">Nucleus</location>
    </subcellularLocation>
</comment>
<dbReference type="PROSITE" id="PS50090">
    <property type="entry name" value="MYB_LIKE"/>
    <property type="match status" value="1"/>
</dbReference>
<feature type="compositionally biased region" description="Polar residues" evidence="16">
    <location>
        <begin position="1227"/>
        <end position="1252"/>
    </location>
</feature>
<dbReference type="eggNOG" id="ENOG502QSEY">
    <property type="taxonomic scope" value="Eukaryota"/>
</dbReference>
<keyword evidence="8" id="KW-0804">Transcription</keyword>
<evidence type="ECO:0000256" key="8">
    <source>
        <dbReference type="ARBA" id="ARBA00023163"/>
    </source>
</evidence>
<feature type="compositionally biased region" description="Polar residues" evidence="16">
    <location>
        <begin position="312"/>
        <end position="322"/>
    </location>
</feature>
<evidence type="ECO:0000256" key="6">
    <source>
        <dbReference type="ARBA" id="ARBA00023015"/>
    </source>
</evidence>
<keyword evidence="7" id="KW-0010">Activator</keyword>
<feature type="compositionally biased region" description="Polar residues" evidence="16">
    <location>
        <begin position="865"/>
        <end position="877"/>
    </location>
</feature>
<feature type="region of interest" description="Disordered" evidence="16">
    <location>
        <begin position="1021"/>
        <end position="1100"/>
    </location>
</feature>
<keyword evidence="5" id="KW-0156">Chromatin regulator</keyword>
<feature type="compositionally biased region" description="Low complexity" evidence="16">
    <location>
        <begin position="280"/>
        <end position="307"/>
    </location>
</feature>
<feature type="compositionally biased region" description="Low complexity" evidence="16">
    <location>
        <begin position="145"/>
        <end position="156"/>
    </location>
</feature>
<organism evidence="19 20">
    <name type="scientific">Wickerhamomyces ciferrii (strain ATCC 14091 / BCRC 22168 / CBS 111 / JCM 3599 / NBRC 0793 / NRRL Y-1031 F-60-10)</name>
    <name type="common">Yeast</name>
    <name type="synonym">Pichia ciferrii</name>
    <dbReference type="NCBI Taxonomy" id="1206466"/>
    <lineage>
        <taxon>Eukaryota</taxon>
        <taxon>Fungi</taxon>
        <taxon>Dikarya</taxon>
        <taxon>Ascomycota</taxon>
        <taxon>Saccharomycotina</taxon>
        <taxon>Saccharomycetes</taxon>
        <taxon>Phaffomycetales</taxon>
        <taxon>Wickerhamomycetaceae</taxon>
        <taxon>Wickerhamomyces</taxon>
    </lineage>
</organism>
<reference evidence="19 20" key="1">
    <citation type="journal article" date="2012" name="Eukaryot. Cell">
        <title>Draft genome sequence of Wickerhamomyces ciferrii NRRL Y-1031 F-60-10.</title>
        <authorList>
            <person name="Schneider J."/>
            <person name="Andrea H."/>
            <person name="Blom J."/>
            <person name="Jaenicke S."/>
            <person name="Ruckert C."/>
            <person name="Schorsch C."/>
            <person name="Szczepanowski R."/>
            <person name="Farwick M."/>
            <person name="Goesmann A."/>
            <person name="Puhler A."/>
            <person name="Schaffer S."/>
            <person name="Tauch A."/>
            <person name="Kohler T."/>
            <person name="Brinkrolf K."/>
        </authorList>
    </citation>
    <scope>NUCLEOTIDE SEQUENCE [LARGE SCALE GENOMIC DNA]</scope>
    <source>
        <strain evidence="20">ATCC 14091 / BCRC 22168 / CBS 111 / JCM 3599 / NBRC 0793 / NRRL Y-1031 F-60-10</strain>
    </source>
</reference>
<evidence type="ECO:0000256" key="2">
    <source>
        <dbReference type="ARBA" id="ARBA00008913"/>
    </source>
</evidence>
<comment type="similarity">
    <text evidence="2">Belongs to the EAF1 family.</text>
</comment>
<dbReference type="InterPro" id="IPR014012">
    <property type="entry name" value="HSA_dom"/>
</dbReference>
<dbReference type="SUPFAM" id="SSF46689">
    <property type="entry name" value="Homeodomain-like"/>
    <property type="match status" value="1"/>
</dbReference>
<keyword evidence="20" id="KW-1185">Reference proteome</keyword>
<feature type="compositionally biased region" description="Low complexity" evidence="16">
    <location>
        <begin position="1267"/>
        <end position="1313"/>
    </location>
</feature>
<evidence type="ECO:0000256" key="13">
    <source>
        <dbReference type="ARBA" id="ARBA00032084"/>
    </source>
</evidence>
<feature type="region of interest" description="Disordered" evidence="16">
    <location>
        <begin position="141"/>
        <end position="325"/>
    </location>
</feature>
<dbReference type="GO" id="GO:0003682">
    <property type="term" value="F:chromatin binding"/>
    <property type="evidence" value="ECO:0007669"/>
    <property type="project" value="TreeGrafter"/>
</dbReference>
<feature type="compositionally biased region" description="Polar residues" evidence="16">
    <location>
        <begin position="221"/>
        <end position="246"/>
    </location>
</feature>
<dbReference type="GO" id="GO:0006281">
    <property type="term" value="P:DNA repair"/>
    <property type="evidence" value="ECO:0007669"/>
    <property type="project" value="UniProtKB-KW"/>
</dbReference>
<dbReference type="InParanoid" id="K0KTZ3"/>
<proteinExistence type="inferred from homology"/>
<keyword evidence="9" id="KW-0234">DNA repair</keyword>
<protein>
    <recommendedName>
        <fullName evidence="3">Chromatin modification-related protein EAF1</fullName>
    </recommendedName>
    <alternativeName>
        <fullName evidence="14">Chromatin modification-related protein eaf1</fullName>
    </alternativeName>
    <alternativeName>
        <fullName evidence="13 15">ESA1-associated factor 1</fullName>
    </alternativeName>
    <alternativeName>
        <fullName evidence="12">Vacuolar import and degradation protein 21</fullName>
    </alternativeName>
</protein>
<keyword evidence="10" id="KW-0539">Nucleus</keyword>
<evidence type="ECO:0000259" key="18">
    <source>
        <dbReference type="PROSITE" id="PS51204"/>
    </source>
</evidence>
<dbReference type="FunCoup" id="K0KTZ3">
    <property type="interactions" value="250"/>
</dbReference>
<dbReference type="Pfam" id="PF13921">
    <property type="entry name" value="Myb_DNA-bind_6"/>
    <property type="match status" value="1"/>
</dbReference>
<dbReference type="PANTHER" id="PTHR46459">
    <property type="entry name" value="E1A-BINDING PROTEIN P400-RELATED"/>
    <property type="match status" value="1"/>
</dbReference>
<evidence type="ECO:0000256" key="14">
    <source>
        <dbReference type="ARBA" id="ARBA00072841"/>
    </source>
</evidence>
<evidence type="ECO:0000256" key="12">
    <source>
        <dbReference type="ARBA" id="ARBA00029670"/>
    </source>
</evidence>
<evidence type="ECO:0000256" key="9">
    <source>
        <dbReference type="ARBA" id="ARBA00023204"/>
    </source>
</evidence>
<accession>K0KTZ3</accession>
<feature type="compositionally biased region" description="Low complexity" evidence="16">
    <location>
        <begin position="105"/>
        <end position="125"/>
    </location>
</feature>
<dbReference type="SMART" id="SM00573">
    <property type="entry name" value="HSA"/>
    <property type="match status" value="1"/>
</dbReference>
<name>K0KTZ3_WICCF</name>
<dbReference type="HOGENOM" id="CLU_006174_0_0_1"/>
<dbReference type="Proteomes" id="UP000009328">
    <property type="component" value="Unassembled WGS sequence"/>
</dbReference>
<dbReference type="InterPro" id="IPR001005">
    <property type="entry name" value="SANT/Myb"/>
</dbReference>
<feature type="region of interest" description="Disordered" evidence="16">
    <location>
        <begin position="1145"/>
        <end position="1313"/>
    </location>
</feature>
<feature type="compositionally biased region" description="Low complexity" evidence="16">
    <location>
        <begin position="182"/>
        <end position="220"/>
    </location>
</feature>
<dbReference type="Pfam" id="PF07529">
    <property type="entry name" value="HSA"/>
    <property type="match status" value="1"/>
</dbReference>
<evidence type="ECO:0000256" key="11">
    <source>
        <dbReference type="ARBA" id="ARBA00025178"/>
    </source>
</evidence>
<evidence type="ECO:0000256" key="7">
    <source>
        <dbReference type="ARBA" id="ARBA00023159"/>
    </source>
</evidence>
<dbReference type="SMART" id="SM00717">
    <property type="entry name" value="SANT"/>
    <property type="match status" value="1"/>
</dbReference>
<comment type="function">
    <text evidence="11">Component of the NuA4 histone acetyltransferase complex which is involved in transcriptional activation of selected genes principally by acetylation of nucleosomal histone H4 and H2A. The NuA4 complex is also involved in DNA repair.</text>
</comment>
<gene>
    <name evidence="19" type="ORF">BN7_5074</name>
</gene>
<comment type="caution">
    <text evidence="19">The sequence shown here is derived from an EMBL/GenBank/DDBJ whole genome shotgun (WGS) entry which is preliminary data.</text>
</comment>
<feature type="compositionally biased region" description="Polar residues" evidence="16">
    <location>
        <begin position="1164"/>
        <end position="1207"/>
    </location>
</feature>
<dbReference type="GO" id="GO:0035267">
    <property type="term" value="C:NuA4 histone acetyltransferase complex"/>
    <property type="evidence" value="ECO:0007669"/>
    <property type="project" value="TreeGrafter"/>
</dbReference>
<dbReference type="FunFam" id="1.10.10.60:FF:000484">
    <property type="entry name" value="Chromatin modification-related protein EAF1"/>
    <property type="match status" value="1"/>
</dbReference>
<dbReference type="GO" id="GO:0005634">
    <property type="term" value="C:nucleus"/>
    <property type="evidence" value="ECO:0007669"/>
    <property type="project" value="UniProtKB-SubCell"/>
</dbReference>
<feature type="compositionally biased region" description="Low complexity" evidence="16">
    <location>
        <begin position="885"/>
        <end position="896"/>
    </location>
</feature>